<protein>
    <submittedName>
        <fullName evidence="2">Unannotated protein</fullName>
    </submittedName>
</protein>
<dbReference type="Pfam" id="PF04909">
    <property type="entry name" value="Amidohydro_2"/>
    <property type="match status" value="1"/>
</dbReference>
<dbReference type="InterPro" id="IPR032466">
    <property type="entry name" value="Metal_Hydrolase"/>
</dbReference>
<dbReference type="AlphaFoldDB" id="A0A6J6L919"/>
<dbReference type="InterPro" id="IPR006680">
    <property type="entry name" value="Amidohydro-rel"/>
</dbReference>
<name>A0A6J6L919_9ZZZZ</name>
<organism evidence="2">
    <name type="scientific">freshwater metagenome</name>
    <dbReference type="NCBI Taxonomy" id="449393"/>
    <lineage>
        <taxon>unclassified sequences</taxon>
        <taxon>metagenomes</taxon>
        <taxon>ecological metagenomes</taxon>
    </lineage>
</organism>
<gene>
    <name evidence="2" type="ORF">UFOPK2275_00353</name>
</gene>
<dbReference type="EMBL" id="CAEZWQ010000023">
    <property type="protein sequence ID" value="CAB4658251.1"/>
    <property type="molecule type" value="Genomic_DNA"/>
</dbReference>
<dbReference type="SUPFAM" id="SSF51556">
    <property type="entry name" value="Metallo-dependent hydrolases"/>
    <property type="match status" value="1"/>
</dbReference>
<dbReference type="PANTHER" id="PTHR43383">
    <property type="entry name" value="NODULIN 6"/>
    <property type="match status" value="1"/>
</dbReference>
<evidence type="ECO:0000313" key="2">
    <source>
        <dbReference type="EMBL" id="CAB4658251.1"/>
    </source>
</evidence>
<evidence type="ECO:0000259" key="1">
    <source>
        <dbReference type="Pfam" id="PF04909"/>
    </source>
</evidence>
<sequence length="382" mass="42942">MQASTEALREHIEELKLIDHHVHGVVRDNPSVEHFSNMITESDRTPKSLNEALDTQVGFAVRRWCAPLLGLEKHASAHDYFARRIELGAEKVNHTLLKAAKIDHYLLETGFKGDEIHGIEGMQKLTGAKFDEILRLETLAQAHAEKSGTTAQNFPSTFATYLSERAKTAVGLKTIAAYRIGLDFDPKRPEGPELQKALDRWFADIDLGNDSRISDPVLIRHIIWAGIDLGLPIQFHIGYGDPDLNLHKCDPLLMTELIRITEKLNVPILLLHNYPYQRNAGYLAQMFRNVYLDVGLAINYSGARSPAIIAESLELAPFSKILFSSDAWGLPELTYLGTRLFRNGLFEVLSDWVDKGEWSLDDAKHVCDSIAFKNARTAYSLK</sequence>
<dbReference type="GO" id="GO:0016787">
    <property type="term" value="F:hydrolase activity"/>
    <property type="evidence" value="ECO:0007669"/>
    <property type="project" value="InterPro"/>
</dbReference>
<dbReference type="Gene3D" id="3.20.20.140">
    <property type="entry name" value="Metal-dependent hydrolases"/>
    <property type="match status" value="1"/>
</dbReference>
<feature type="domain" description="Amidohydrolase-related" evidence="1">
    <location>
        <begin position="182"/>
        <end position="331"/>
    </location>
</feature>
<reference evidence="2" key="1">
    <citation type="submission" date="2020-05" db="EMBL/GenBank/DDBJ databases">
        <authorList>
            <person name="Chiriac C."/>
            <person name="Salcher M."/>
            <person name="Ghai R."/>
            <person name="Kavagutti S V."/>
        </authorList>
    </citation>
    <scope>NUCLEOTIDE SEQUENCE</scope>
</reference>
<accession>A0A6J6L919</accession>
<dbReference type="PANTHER" id="PTHR43383:SF2">
    <property type="entry name" value="AMIDOHYDROLASE 2 FAMILY PROTEIN"/>
    <property type="match status" value="1"/>
</dbReference>
<proteinExistence type="predicted"/>